<feature type="transmembrane region" description="Helical" evidence="2">
    <location>
        <begin position="60"/>
        <end position="76"/>
    </location>
</feature>
<accession>A0ABR0A6W0</accession>
<feature type="region of interest" description="Disordered" evidence="1">
    <location>
        <begin position="1"/>
        <end position="25"/>
    </location>
</feature>
<dbReference type="Proteomes" id="UP001234178">
    <property type="component" value="Unassembled WGS sequence"/>
</dbReference>
<protein>
    <submittedName>
        <fullName evidence="3">Uncharacterized protein</fullName>
    </submittedName>
</protein>
<evidence type="ECO:0000256" key="1">
    <source>
        <dbReference type="SAM" id="MobiDB-lite"/>
    </source>
</evidence>
<keyword evidence="2" id="KW-1133">Transmembrane helix</keyword>
<gene>
    <name evidence="3" type="ORF">OUZ56_002795</name>
</gene>
<proteinExistence type="predicted"/>
<keyword evidence="2" id="KW-0472">Membrane</keyword>
<keyword evidence="2" id="KW-0812">Transmembrane</keyword>
<keyword evidence="4" id="KW-1185">Reference proteome</keyword>
<organism evidence="3 4">
    <name type="scientific">Daphnia magna</name>
    <dbReference type="NCBI Taxonomy" id="35525"/>
    <lineage>
        <taxon>Eukaryota</taxon>
        <taxon>Metazoa</taxon>
        <taxon>Ecdysozoa</taxon>
        <taxon>Arthropoda</taxon>
        <taxon>Crustacea</taxon>
        <taxon>Branchiopoda</taxon>
        <taxon>Diplostraca</taxon>
        <taxon>Cladocera</taxon>
        <taxon>Anomopoda</taxon>
        <taxon>Daphniidae</taxon>
        <taxon>Daphnia</taxon>
    </lineage>
</organism>
<reference evidence="3 4" key="1">
    <citation type="journal article" date="2023" name="Nucleic Acids Res.">
        <title>The hologenome of Daphnia magna reveals possible DNA methylation and microbiome-mediated evolution of the host genome.</title>
        <authorList>
            <person name="Chaturvedi A."/>
            <person name="Li X."/>
            <person name="Dhandapani V."/>
            <person name="Marshall H."/>
            <person name="Kissane S."/>
            <person name="Cuenca-Cambronero M."/>
            <person name="Asole G."/>
            <person name="Calvet F."/>
            <person name="Ruiz-Romero M."/>
            <person name="Marangio P."/>
            <person name="Guigo R."/>
            <person name="Rago D."/>
            <person name="Mirbahai L."/>
            <person name="Eastwood N."/>
            <person name="Colbourne J.K."/>
            <person name="Zhou J."/>
            <person name="Mallon E."/>
            <person name="Orsini L."/>
        </authorList>
    </citation>
    <scope>NUCLEOTIDE SEQUENCE [LARGE SCALE GENOMIC DNA]</scope>
    <source>
        <strain evidence="3">LRV0_1</strain>
    </source>
</reference>
<name>A0ABR0A6W0_9CRUS</name>
<feature type="compositionally biased region" description="Basic and acidic residues" evidence="1">
    <location>
        <begin position="13"/>
        <end position="25"/>
    </location>
</feature>
<sequence>MQLPEKVGKRRHDQGEDPKVQEPDAKLSDVSLPCSFAPVALLSSVAKQVFQYIMYKNKKICLALAVCFILVLTMQNCNAKRETLKKLFGFLDFDARDVKSPAAVAPRAPVVYIPQYRSADPIYLQPLTKPVPEVMLGGVSPYSNLDANGRNNPALWQYSHFYPEHQ</sequence>
<comment type="caution">
    <text evidence="3">The sequence shown here is derived from an EMBL/GenBank/DDBJ whole genome shotgun (WGS) entry which is preliminary data.</text>
</comment>
<evidence type="ECO:0000313" key="4">
    <source>
        <dbReference type="Proteomes" id="UP001234178"/>
    </source>
</evidence>
<evidence type="ECO:0000256" key="2">
    <source>
        <dbReference type="SAM" id="Phobius"/>
    </source>
</evidence>
<evidence type="ECO:0000313" key="3">
    <source>
        <dbReference type="EMBL" id="KAK4020851.1"/>
    </source>
</evidence>
<dbReference type="EMBL" id="JAOYFB010000036">
    <property type="protein sequence ID" value="KAK4020851.1"/>
    <property type="molecule type" value="Genomic_DNA"/>
</dbReference>